<keyword evidence="1" id="KW-0732">Signal</keyword>
<keyword evidence="3" id="KW-1185">Reference proteome</keyword>
<comment type="caution">
    <text evidence="2">The sequence shown here is derived from an EMBL/GenBank/DDBJ whole genome shotgun (WGS) entry which is preliminary data.</text>
</comment>
<evidence type="ECO:0000256" key="1">
    <source>
        <dbReference type="SAM" id="SignalP"/>
    </source>
</evidence>
<gene>
    <name evidence="2" type="ORF">PAECIP111893_05115</name>
</gene>
<feature type="signal peptide" evidence="1">
    <location>
        <begin position="1"/>
        <end position="24"/>
    </location>
</feature>
<protein>
    <submittedName>
        <fullName evidence="2">Uncharacterized protein</fullName>
    </submittedName>
</protein>
<reference evidence="2" key="1">
    <citation type="submission" date="2022-01" db="EMBL/GenBank/DDBJ databases">
        <authorList>
            <person name="Criscuolo A."/>
        </authorList>
    </citation>
    <scope>NUCLEOTIDE SEQUENCE</scope>
    <source>
        <strain evidence="2">CIP111893</strain>
    </source>
</reference>
<dbReference type="EMBL" id="CAKMMF010000046">
    <property type="protein sequence ID" value="CAH1224398.1"/>
    <property type="molecule type" value="Genomic_DNA"/>
</dbReference>
<organism evidence="2 3">
    <name type="scientific">Paenibacillus plantiphilus</name>
    <dbReference type="NCBI Taxonomy" id="2905650"/>
    <lineage>
        <taxon>Bacteria</taxon>
        <taxon>Bacillati</taxon>
        <taxon>Bacillota</taxon>
        <taxon>Bacilli</taxon>
        <taxon>Bacillales</taxon>
        <taxon>Paenibacillaceae</taxon>
        <taxon>Paenibacillus</taxon>
    </lineage>
</organism>
<evidence type="ECO:0000313" key="3">
    <source>
        <dbReference type="Proteomes" id="UP000838686"/>
    </source>
</evidence>
<proteinExistence type="predicted"/>
<evidence type="ECO:0000313" key="2">
    <source>
        <dbReference type="EMBL" id="CAH1224398.1"/>
    </source>
</evidence>
<sequence>MRRFVNISLFMVLIVALVGCQSGTETTMPEAKMFSVHIDAPEGIQADKPFIVKGNLVNNSDTSWNVEHGADMFTYEVTDGNGEPVLQPVKHRVVNGIGIGTALKPDMSYSYNGEGHVQPRMDELIVQAGSYSIVSKAKFTINYEDKRYEFEVESAPLKFKVT</sequence>
<dbReference type="PROSITE" id="PS51257">
    <property type="entry name" value="PROKAR_LIPOPROTEIN"/>
    <property type="match status" value="1"/>
</dbReference>
<name>A0ABM9CU21_9BACL</name>
<feature type="chain" id="PRO_5047512925" evidence="1">
    <location>
        <begin position="25"/>
        <end position="162"/>
    </location>
</feature>
<accession>A0ABM9CU21</accession>
<dbReference type="Proteomes" id="UP000838686">
    <property type="component" value="Unassembled WGS sequence"/>
</dbReference>
<dbReference type="RefSeq" id="WP_236347072.1">
    <property type="nucleotide sequence ID" value="NZ_CAKMMF010000046.1"/>
</dbReference>